<dbReference type="SUPFAM" id="SSF50104">
    <property type="entry name" value="Translation proteins SH3-like domain"/>
    <property type="match status" value="1"/>
</dbReference>
<protein>
    <submittedName>
        <fullName evidence="5">Transcriptional activator RfaH</fullName>
    </submittedName>
</protein>
<dbReference type="eggNOG" id="COG0250">
    <property type="taxonomic scope" value="Bacteria"/>
</dbReference>
<dbReference type="Pfam" id="PF02357">
    <property type="entry name" value="NusG"/>
    <property type="match status" value="1"/>
</dbReference>
<dbReference type="RefSeq" id="WP_015282421.1">
    <property type="nucleotide sequence ID" value="NC_019940.1"/>
</dbReference>
<keyword evidence="1" id="KW-0889">Transcription antitermination</keyword>
<dbReference type="STRING" id="765912.Thimo_3640"/>
<evidence type="ECO:0000259" key="4">
    <source>
        <dbReference type="SMART" id="SM00738"/>
    </source>
</evidence>
<dbReference type="SMART" id="SM00738">
    <property type="entry name" value="NGN"/>
    <property type="match status" value="1"/>
</dbReference>
<gene>
    <name evidence="5" type="ORF">Thimo_3640</name>
</gene>
<dbReference type="Proteomes" id="UP000010816">
    <property type="component" value="Chromosome"/>
</dbReference>
<organism evidence="5 6">
    <name type="scientific">Thioflavicoccus mobilis 8321</name>
    <dbReference type="NCBI Taxonomy" id="765912"/>
    <lineage>
        <taxon>Bacteria</taxon>
        <taxon>Pseudomonadati</taxon>
        <taxon>Pseudomonadota</taxon>
        <taxon>Gammaproteobacteria</taxon>
        <taxon>Chromatiales</taxon>
        <taxon>Chromatiaceae</taxon>
        <taxon>Thioflavicoccus</taxon>
    </lineage>
</organism>
<dbReference type="KEGG" id="tmb:Thimo_3640"/>
<dbReference type="SUPFAM" id="SSF82679">
    <property type="entry name" value="N-utilization substance G protein NusG, N-terminal domain"/>
    <property type="match status" value="1"/>
</dbReference>
<dbReference type="InterPro" id="IPR043425">
    <property type="entry name" value="NusG-like"/>
</dbReference>
<sequence>MKASPSSSPETTAPAPRWYLVQTRPRQAERAETNLAHQGYSVFRPRVTVEQVRRGRLVPREESLFPNYLFIRLRRWVDNWYPLRSTRGVARLVAFGDDPLPVDDSVIAEIHRRLEAEPITPTFEVGEAVEIVRGPLRGLDAIFKAHKGADRVLLLIDMLHRQVSLTVPVASVRQY</sequence>
<dbReference type="InterPro" id="IPR008991">
    <property type="entry name" value="Translation_prot_SH3-like_sf"/>
</dbReference>
<proteinExistence type="predicted"/>
<dbReference type="PATRIC" id="fig|765912.4.peg.3563"/>
<dbReference type="GO" id="GO:0005829">
    <property type="term" value="C:cytosol"/>
    <property type="evidence" value="ECO:0007669"/>
    <property type="project" value="TreeGrafter"/>
</dbReference>
<dbReference type="AlphaFoldDB" id="L0H233"/>
<dbReference type="EMBL" id="CP003051">
    <property type="protein sequence ID" value="AGA92296.1"/>
    <property type="molecule type" value="Genomic_DNA"/>
</dbReference>
<name>L0H233_9GAMM</name>
<keyword evidence="6" id="KW-1185">Reference proteome</keyword>
<dbReference type="CDD" id="cd06091">
    <property type="entry name" value="KOW_NusG"/>
    <property type="match status" value="1"/>
</dbReference>
<accession>L0H233</accession>
<evidence type="ECO:0000313" key="6">
    <source>
        <dbReference type="Proteomes" id="UP000010816"/>
    </source>
</evidence>
<dbReference type="PANTHER" id="PTHR30265:SF7">
    <property type="entry name" value="TRANSCRIPTION ANTITERMINATION PROTEIN RFAH"/>
    <property type="match status" value="1"/>
</dbReference>
<dbReference type="HOGENOM" id="CLU_067287_5_0_6"/>
<evidence type="ECO:0000256" key="2">
    <source>
        <dbReference type="ARBA" id="ARBA00023015"/>
    </source>
</evidence>
<dbReference type="InterPro" id="IPR036735">
    <property type="entry name" value="NGN_dom_sf"/>
</dbReference>
<dbReference type="NCBIfam" id="TIGR01955">
    <property type="entry name" value="RfaH"/>
    <property type="match status" value="1"/>
</dbReference>
<reference evidence="5 6" key="1">
    <citation type="submission" date="2011-09" db="EMBL/GenBank/DDBJ databases">
        <title>Complete sequence of chromosome of Thioflavicoccus mobilis 8321.</title>
        <authorList>
            <consortium name="US DOE Joint Genome Institute"/>
            <person name="Lucas S."/>
            <person name="Han J."/>
            <person name="Lapidus A."/>
            <person name="Cheng J.-F."/>
            <person name="Goodwin L."/>
            <person name="Pitluck S."/>
            <person name="Peters L."/>
            <person name="Ovchinnikova G."/>
            <person name="Lu M."/>
            <person name="Detter J.C."/>
            <person name="Han C."/>
            <person name="Tapia R."/>
            <person name="Land M."/>
            <person name="Hauser L."/>
            <person name="Kyrpides N."/>
            <person name="Ivanova N."/>
            <person name="Pagani I."/>
            <person name="Vogl K."/>
            <person name="Liu Z."/>
            <person name="Imhoff J."/>
            <person name="Thiel V."/>
            <person name="Frigaard N.-U."/>
            <person name="Bryant D."/>
            <person name="Woyke T."/>
        </authorList>
    </citation>
    <scope>NUCLEOTIDE SEQUENCE [LARGE SCALE GENOMIC DNA]</scope>
    <source>
        <strain evidence="5 6">8321</strain>
    </source>
</reference>
<evidence type="ECO:0000256" key="3">
    <source>
        <dbReference type="ARBA" id="ARBA00023163"/>
    </source>
</evidence>
<keyword evidence="2" id="KW-0805">Transcription regulation</keyword>
<dbReference type="PANTHER" id="PTHR30265">
    <property type="entry name" value="RHO-INTERACTING TRANSCRIPTION TERMINATION FACTOR NUSG"/>
    <property type="match status" value="1"/>
</dbReference>
<dbReference type="CDD" id="cd09892">
    <property type="entry name" value="NGN_SP_RfaH"/>
    <property type="match status" value="1"/>
</dbReference>
<keyword evidence="3" id="KW-0804">Transcription</keyword>
<evidence type="ECO:0000256" key="1">
    <source>
        <dbReference type="ARBA" id="ARBA00022814"/>
    </source>
</evidence>
<evidence type="ECO:0000313" key="5">
    <source>
        <dbReference type="EMBL" id="AGA92296.1"/>
    </source>
</evidence>
<dbReference type="Gene3D" id="3.30.70.940">
    <property type="entry name" value="NusG, N-terminal domain"/>
    <property type="match status" value="1"/>
</dbReference>
<feature type="domain" description="NusG-like N-terminal" evidence="4">
    <location>
        <begin position="15"/>
        <end position="114"/>
    </location>
</feature>
<dbReference type="InterPro" id="IPR010215">
    <property type="entry name" value="Transcription_antiterm_RfaH"/>
</dbReference>
<dbReference type="GO" id="GO:0006354">
    <property type="term" value="P:DNA-templated transcription elongation"/>
    <property type="evidence" value="ECO:0007669"/>
    <property type="project" value="InterPro"/>
</dbReference>
<dbReference type="OrthoDB" id="9790639at2"/>
<dbReference type="InterPro" id="IPR006645">
    <property type="entry name" value="NGN-like_dom"/>
</dbReference>
<dbReference type="GO" id="GO:0031564">
    <property type="term" value="P:transcription antitermination"/>
    <property type="evidence" value="ECO:0007669"/>
    <property type="project" value="UniProtKB-KW"/>
</dbReference>